<organism evidence="7 8">
    <name type="scientific">Rhodomicrobium udaipurense</name>
    <dbReference type="NCBI Taxonomy" id="1202716"/>
    <lineage>
        <taxon>Bacteria</taxon>
        <taxon>Pseudomonadati</taxon>
        <taxon>Pseudomonadota</taxon>
        <taxon>Alphaproteobacteria</taxon>
        <taxon>Hyphomicrobiales</taxon>
        <taxon>Hyphomicrobiaceae</taxon>
        <taxon>Rhodomicrobium</taxon>
    </lineage>
</organism>
<evidence type="ECO:0000259" key="6">
    <source>
        <dbReference type="Pfam" id="PF05193"/>
    </source>
</evidence>
<evidence type="ECO:0000256" key="2">
    <source>
        <dbReference type="ARBA" id="ARBA00007261"/>
    </source>
</evidence>
<reference evidence="7 8" key="1">
    <citation type="submission" date="2020-12" db="EMBL/GenBank/DDBJ databases">
        <title>Revised draft genomes of Rhodomicrobium vannielii ATCC 17100 and Rhodomicrobium udaipurense JA643.</title>
        <authorList>
            <person name="Conners E.M."/>
            <person name="Davenport E.J."/>
            <person name="Bose A."/>
        </authorList>
    </citation>
    <scope>NUCLEOTIDE SEQUENCE [LARGE SCALE GENOMIC DNA]</scope>
    <source>
        <strain evidence="7 8">JA643</strain>
    </source>
</reference>
<dbReference type="GO" id="GO:0004222">
    <property type="term" value="F:metalloendopeptidase activity"/>
    <property type="evidence" value="ECO:0007669"/>
    <property type="project" value="InterPro"/>
</dbReference>
<dbReference type="InterPro" id="IPR011765">
    <property type="entry name" value="Pept_M16_N"/>
</dbReference>
<comment type="similarity">
    <text evidence="2 4">Belongs to the peptidase M16 family.</text>
</comment>
<dbReference type="PANTHER" id="PTHR11851:SF49">
    <property type="entry name" value="MITOCHONDRIAL-PROCESSING PEPTIDASE SUBUNIT ALPHA"/>
    <property type="match status" value="1"/>
</dbReference>
<comment type="cofactor">
    <cofactor evidence="1">
        <name>Zn(2+)</name>
        <dbReference type="ChEBI" id="CHEBI:29105"/>
    </cofactor>
</comment>
<dbReference type="EMBL" id="JAEMUK010000012">
    <property type="protein sequence ID" value="MBJ7543212.1"/>
    <property type="molecule type" value="Genomic_DNA"/>
</dbReference>
<sequence length="426" mass="45930">MTVETSQLANGMRIVTDRMPGLETATVGVFVTAGARSETDNEHGVAHFLEHMAFKGTPTRSPIEIAEEIEGAGGALNAVTSSEATNYYARVLKSDVELGLNLIGDLLLNPSFSDEEMDREREVILQEIAATQDSPDDIVFDLALDEAYPNQSLGRSILGTERTISRHSAADLRRFRNENYSASRMILSAAGAVDHDAIHKLAESLFTGLPEEAPRPIKRAKFEGGHATVDKRFEQCHVIFAFEGFPNGHEDSFAGRIFAGIAGGGMASRLFQEVREKRGLCYDIHAFDWGYSDSGIIGLHAATSAQQLKELSALSLGIFADLAENGPTDRELARAKAQIKAGLFMSLESCESRAGQIAWDLMVFGRTISNEELIEKVDSITREHVQAVGLGFRERPEIVSAVVGGRGSAAAAADAAEAFLSGELAA</sequence>
<dbReference type="Gene3D" id="3.30.830.10">
    <property type="entry name" value="Metalloenzyme, LuxS/M16 peptidase-like"/>
    <property type="match status" value="2"/>
</dbReference>
<dbReference type="Pfam" id="PF05193">
    <property type="entry name" value="Peptidase_M16_C"/>
    <property type="match status" value="1"/>
</dbReference>
<feature type="domain" description="Peptidase M16 N-terminal" evidence="5">
    <location>
        <begin position="13"/>
        <end position="160"/>
    </location>
</feature>
<dbReference type="GO" id="GO:0046872">
    <property type="term" value="F:metal ion binding"/>
    <property type="evidence" value="ECO:0007669"/>
    <property type="project" value="InterPro"/>
</dbReference>
<dbReference type="Pfam" id="PF00675">
    <property type="entry name" value="Peptidase_M16"/>
    <property type="match status" value="1"/>
</dbReference>
<dbReference type="RefSeq" id="WP_013419385.1">
    <property type="nucleotide sequence ID" value="NZ_JAEMUK010000012.1"/>
</dbReference>
<keyword evidence="3" id="KW-0482">Metalloprotease</keyword>
<feature type="domain" description="Peptidase M16 C-terminal" evidence="6">
    <location>
        <begin position="168"/>
        <end position="338"/>
    </location>
</feature>
<dbReference type="FunFam" id="3.30.830.10:FF:000008">
    <property type="entry name" value="Mitochondrial-processing peptidase subunit beta"/>
    <property type="match status" value="1"/>
</dbReference>
<dbReference type="InterPro" id="IPR011249">
    <property type="entry name" value="Metalloenz_LuxS/M16"/>
</dbReference>
<dbReference type="Proteomes" id="UP000623250">
    <property type="component" value="Unassembled WGS sequence"/>
</dbReference>
<evidence type="ECO:0000256" key="3">
    <source>
        <dbReference type="ARBA" id="ARBA00023049"/>
    </source>
</evidence>
<dbReference type="PANTHER" id="PTHR11851">
    <property type="entry name" value="METALLOPROTEASE"/>
    <property type="match status" value="1"/>
</dbReference>
<evidence type="ECO:0000313" key="7">
    <source>
        <dbReference type="EMBL" id="MBJ7543212.1"/>
    </source>
</evidence>
<evidence type="ECO:0000259" key="5">
    <source>
        <dbReference type="Pfam" id="PF00675"/>
    </source>
</evidence>
<dbReference type="InterPro" id="IPR001431">
    <property type="entry name" value="Pept_M16_Zn_BS"/>
</dbReference>
<keyword evidence="8" id="KW-1185">Reference proteome</keyword>
<proteinExistence type="inferred from homology"/>
<dbReference type="AlphaFoldDB" id="A0A8I1G9W4"/>
<evidence type="ECO:0000256" key="1">
    <source>
        <dbReference type="ARBA" id="ARBA00001947"/>
    </source>
</evidence>
<keyword evidence="3" id="KW-0645">Protease</keyword>
<comment type="caution">
    <text evidence="7">The sequence shown here is derived from an EMBL/GenBank/DDBJ whole genome shotgun (WGS) entry which is preliminary data.</text>
</comment>
<evidence type="ECO:0000313" key="8">
    <source>
        <dbReference type="Proteomes" id="UP000623250"/>
    </source>
</evidence>
<dbReference type="InterPro" id="IPR007863">
    <property type="entry name" value="Peptidase_M16_C"/>
</dbReference>
<dbReference type="SUPFAM" id="SSF63411">
    <property type="entry name" value="LuxS/MPP-like metallohydrolase"/>
    <property type="match status" value="2"/>
</dbReference>
<accession>A0A8I1G9W4</accession>
<evidence type="ECO:0000256" key="4">
    <source>
        <dbReference type="RuleBase" id="RU004447"/>
    </source>
</evidence>
<protein>
    <submittedName>
        <fullName evidence="7">Insulinase family protein</fullName>
    </submittedName>
</protein>
<keyword evidence="3" id="KW-0378">Hydrolase</keyword>
<dbReference type="InterPro" id="IPR050361">
    <property type="entry name" value="MPP/UQCRC_Complex"/>
</dbReference>
<gene>
    <name evidence="7" type="ORF">JDN41_06545</name>
</gene>
<dbReference type="GO" id="GO:0006508">
    <property type="term" value="P:proteolysis"/>
    <property type="evidence" value="ECO:0007669"/>
    <property type="project" value="InterPro"/>
</dbReference>
<name>A0A8I1G9W4_9HYPH</name>
<dbReference type="PROSITE" id="PS00143">
    <property type="entry name" value="INSULINASE"/>
    <property type="match status" value="1"/>
</dbReference>